<sequence length="52" mass="5489">MTLNTLAKISAAYLGLMVTFATASMVWENGRDLATQTGLFTGFEVAESNTSG</sequence>
<dbReference type="AlphaFoldDB" id="A0A7W6K1K6"/>
<keyword evidence="1" id="KW-1133">Transmembrane helix</keyword>
<dbReference type="Proteomes" id="UP000584824">
    <property type="component" value="Unassembled WGS sequence"/>
</dbReference>
<comment type="caution">
    <text evidence="2">The sequence shown here is derived from an EMBL/GenBank/DDBJ whole genome shotgun (WGS) entry which is preliminary data.</text>
</comment>
<name>A0A7W6K1K6_9HYPH</name>
<dbReference type="EMBL" id="JACIDU010000007">
    <property type="protein sequence ID" value="MBB4103437.1"/>
    <property type="molecule type" value="Genomic_DNA"/>
</dbReference>
<keyword evidence="3" id="KW-1185">Reference proteome</keyword>
<reference evidence="2 3" key="1">
    <citation type="submission" date="2020-08" db="EMBL/GenBank/DDBJ databases">
        <title>Genomic Encyclopedia of Type Strains, Phase IV (KMG-IV): sequencing the most valuable type-strain genomes for metagenomic binning, comparative biology and taxonomic classification.</title>
        <authorList>
            <person name="Goeker M."/>
        </authorList>
    </citation>
    <scope>NUCLEOTIDE SEQUENCE [LARGE SCALE GENOMIC DNA]</scope>
    <source>
        <strain evidence="2 3">DSM 26385</strain>
    </source>
</reference>
<feature type="transmembrane region" description="Helical" evidence="1">
    <location>
        <begin position="6"/>
        <end position="27"/>
    </location>
</feature>
<evidence type="ECO:0000313" key="2">
    <source>
        <dbReference type="EMBL" id="MBB4103437.1"/>
    </source>
</evidence>
<accession>A0A7W6K1K6</accession>
<proteinExistence type="predicted"/>
<keyword evidence="1" id="KW-0812">Transmembrane</keyword>
<gene>
    <name evidence="2" type="ORF">GGQ66_001995</name>
</gene>
<dbReference type="RefSeq" id="WP_183791983.1">
    <property type="nucleotide sequence ID" value="NZ_JACIDU010000007.1"/>
</dbReference>
<evidence type="ECO:0000256" key="1">
    <source>
        <dbReference type="SAM" id="Phobius"/>
    </source>
</evidence>
<protein>
    <submittedName>
        <fullName evidence="2">Uncharacterized protein</fullName>
    </submittedName>
</protein>
<organism evidence="2 3">
    <name type="scientific">Allorhizobium borbori</name>
    <dbReference type="NCBI Taxonomy" id="485907"/>
    <lineage>
        <taxon>Bacteria</taxon>
        <taxon>Pseudomonadati</taxon>
        <taxon>Pseudomonadota</taxon>
        <taxon>Alphaproteobacteria</taxon>
        <taxon>Hyphomicrobiales</taxon>
        <taxon>Rhizobiaceae</taxon>
        <taxon>Rhizobium/Agrobacterium group</taxon>
        <taxon>Allorhizobium</taxon>
    </lineage>
</organism>
<keyword evidence="1" id="KW-0472">Membrane</keyword>
<evidence type="ECO:0000313" key="3">
    <source>
        <dbReference type="Proteomes" id="UP000584824"/>
    </source>
</evidence>